<reference evidence="1 2" key="1">
    <citation type="submission" date="2018-06" db="EMBL/GenBank/DDBJ databases">
        <authorList>
            <consortium name="Pathogen Informatics"/>
            <person name="Doyle S."/>
        </authorList>
    </citation>
    <scope>NUCLEOTIDE SEQUENCE [LARGE SCALE GENOMIC DNA]</scope>
    <source>
        <strain evidence="1 2">NCTC7915</strain>
    </source>
</reference>
<evidence type="ECO:0000313" key="1">
    <source>
        <dbReference type="EMBL" id="STD08268.1"/>
    </source>
</evidence>
<dbReference type="Pfam" id="PF11452">
    <property type="entry name" value="DUF3000"/>
    <property type="match status" value="1"/>
</dbReference>
<evidence type="ECO:0000313" key="2">
    <source>
        <dbReference type="Proteomes" id="UP000254118"/>
    </source>
</evidence>
<sequence>MNGWDATDRRVIGMGRHEIDPHRYVHRVNYGTVGPPVVFVQAVGELESVRFRRHVEIEPLPAPKRIAPYAVAYAVHVWPARGGDATATGRFVLLHDPAGHEEWGGVWRVVIFAQADVEPEVAEDQLLAEATWSWLTDSLTAEGVDYQRLGGTVTRTSSRGFGALEGERASNAVEVRASWSPVDRHVAGQFRAFGDLLAYMGGCRRREMTSQCWMRSAEGS</sequence>
<accession>A0AA46H080</accession>
<comment type="caution">
    <text evidence="1">The sequence shown here is derived from an EMBL/GenBank/DDBJ whole genome shotgun (WGS) entry which is preliminary data.</text>
</comment>
<name>A0AA46H080_9MICO</name>
<protein>
    <submittedName>
        <fullName evidence="1">Protein of uncharacterized function (DUF3000)</fullName>
    </submittedName>
</protein>
<dbReference type="InterPro" id="IPR021555">
    <property type="entry name" value="DUF3000"/>
</dbReference>
<dbReference type="EMBL" id="UFYA01000001">
    <property type="protein sequence ID" value="STD08268.1"/>
    <property type="molecule type" value="Genomic_DNA"/>
</dbReference>
<dbReference type="Proteomes" id="UP000254118">
    <property type="component" value="Unassembled WGS sequence"/>
</dbReference>
<gene>
    <name evidence="1" type="ORF">NCTC7915_00977</name>
</gene>
<dbReference type="AlphaFoldDB" id="A0AA46H080"/>
<proteinExistence type="predicted"/>
<organism evidence="1 2">
    <name type="scientific">Dermatophilus congolensis</name>
    <dbReference type="NCBI Taxonomy" id="1863"/>
    <lineage>
        <taxon>Bacteria</taxon>
        <taxon>Bacillati</taxon>
        <taxon>Actinomycetota</taxon>
        <taxon>Actinomycetes</taxon>
        <taxon>Micrococcales</taxon>
        <taxon>Dermatophilaceae</taxon>
        <taxon>Dermatophilus</taxon>
    </lineage>
</organism>